<dbReference type="Proteomes" id="UP000318937">
    <property type="component" value="Unassembled WGS sequence"/>
</dbReference>
<dbReference type="AlphaFoldDB" id="A0A544T0K5"/>
<dbReference type="OrthoDB" id="9809962at2"/>
<keyword evidence="4" id="KW-0460">Magnesium</keyword>
<evidence type="ECO:0000256" key="2">
    <source>
        <dbReference type="ARBA" id="ARBA00022723"/>
    </source>
</evidence>
<dbReference type="SFLD" id="SFLDS00003">
    <property type="entry name" value="Haloacid_Dehalogenase"/>
    <property type="match status" value="1"/>
</dbReference>
<keyword evidence="2" id="KW-0479">Metal-binding</keyword>
<dbReference type="InterPro" id="IPR041492">
    <property type="entry name" value="HAD_2"/>
</dbReference>
<dbReference type="NCBIfam" id="TIGR01549">
    <property type="entry name" value="HAD-SF-IA-v1"/>
    <property type="match status" value="1"/>
</dbReference>
<dbReference type="InterPro" id="IPR036412">
    <property type="entry name" value="HAD-like_sf"/>
</dbReference>
<protein>
    <submittedName>
        <fullName evidence="5">HAD family hydrolase</fullName>
    </submittedName>
</protein>
<dbReference type="InterPro" id="IPR051400">
    <property type="entry name" value="HAD-like_hydrolase"/>
</dbReference>
<organism evidence="5 6">
    <name type="scientific">Psychrobacillus soli</name>
    <dbReference type="NCBI Taxonomy" id="1543965"/>
    <lineage>
        <taxon>Bacteria</taxon>
        <taxon>Bacillati</taxon>
        <taxon>Bacillota</taxon>
        <taxon>Bacilli</taxon>
        <taxon>Bacillales</taxon>
        <taxon>Bacillaceae</taxon>
        <taxon>Psychrobacillus</taxon>
    </lineage>
</organism>
<dbReference type="EMBL" id="VDGG01000033">
    <property type="protein sequence ID" value="TQR10955.1"/>
    <property type="molecule type" value="Genomic_DNA"/>
</dbReference>
<proteinExistence type="predicted"/>
<reference evidence="5 6" key="1">
    <citation type="submission" date="2019-05" db="EMBL/GenBank/DDBJ databases">
        <title>Psychrobacillus vulpis sp. nov., a new species isolated from feces of a red fox that inhabits in The Tablas de Daimiel Natural Park, Albacete, Spain.</title>
        <authorList>
            <person name="Rodriguez M."/>
            <person name="Reina J.C."/>
            <person name="Bejar V."/>
            <person name="Llamas I."/>
        </authorList>
    </citation>
    <scope>NUCLEOTIDE SEQUENCE [LARGE SCALE GENOMIC DNA]</scope>
    <source>
        <strain evidence="5 6">NHI-2</strain>
    </source>
</reference>
<dbReference type="SUPFAM" id="SSF56784">
    <property type="entry name" value="HAD-like"/>
    <property type="match status" value="1"/>
</dbReference>
<dbReference type="RefSeq" id="WP_142608136.1">
    <property type="nucleotide sequence ID" value="NZ_VDGG01000033.1"/>
</dbReference>
<gene>
    <name evidence="5" type="ORF">FG383_14635</name>
</gene>
<dbReference type="PRINTS" id="PR00413">
    <property type="entry name" value="HADHALOGNASE"/>
</dbReference>
<dbReference type="GO" id="GO:0016791">
    <property type="term" value="F:phosphatase activity"/>
    <property type="evidence" value="ECO:0007669"/>
    <property type="project" value="TreeGrafter"/>
</dbReference>
<dbReference type="PANTHER" id="PTHR46470:SF2">
    <property type="entry name" value="GLYCERALDEHYDE 3-PHOSPHATE PHOSPHATASE"/>
    <property type="match status" value="1"/>
</dbReference>
<dbReference type="Gene3D" id="1.10.150.520">
    <property type="match status" value="1"/>
</dbReference>
<evidence type="ECO:0000313" key="6">
    <source>
        <dbReference type="Proteomes" id="UP000318937"/>
    </source>
</evidence>
<keyword evidence="3 5" id="KW-0378">Hydrolase</keyword>
<evidence type="ECO:0000256" key="4">
    <source>
        <dbReference type="ARBA" id="ARBA00022842"/>
    </source>
</evidence>
<dbReference type="NCBIfam" id="TIGR01509">
    <property type="entry name" value="HAD-SF-IA-v3"/>
    <property type="match status" value="1"/>
</dbReference>
<evidence type="ECO:0000313" key="5">
    <source>
        <dbReference type="EMBL" id="TQR10955.1"/>
    </source>
</evidence>
<dbReference type="InterPro" id="IPR006439">
    <property type="entry name" value="HAD-SF_hydro_IA"/>
</dbReference>
<dbReference type="GO" id="GO:0046872">
    <property type="term" value="F:metal ion binding"/>
    <property type="evidence" value="ECO:0007669"/>
    <property type="project" value="UniProtKB-KW"/>
</dbReference>
<dbReference type="SFLD" id="SFLDG01129">
    <property type="entry name" value="C1.5:_HAD__Beta-PGM__Phosphata"/>
    <property type="match status" value="1"/>
</dbReference>
<comment type="caution">
    <text evidence="5">The sequence shown here is derived from an EMBL/GenBank/DDBJ whole genome shotgun (WGS) entry which is preliminary data.</text>
</comment>
<dbReference type="PANTHER" id="PTHR46470">
    <property type="entry name" value="N-ACYLNEURAMINATE-9-PHOSPHATASE"/>
    <property type="match status" value="1"/>
</dbReference>
<evidence type="ECO:0000256" key="1">
    <source>
        <dbReference type="ARBA" id="ARBA00001946"/>
    </source>
</evidence>
<comment type="cofactor">
    <cofactor evidence="1">
        <name>Mg(2+)</name>
        <dbReference type="ChEBI" id="CHEBI:18420"/>
    </cofactor>
</comment>
<name>A0A544T0K5_9BACI</name>
<keyword evidence="6" id="KW-1185">Reference proteome</keyword>
<dbReference type="Pfam" id="PF13419">
    <property type="entry name" value="HAD_2"/>
    <property type="match status" value="1"/>
</dbReference>
<dbReference type="GO" id="GO:0044281">
    <property type="term" value="P:small molecule metabolic process"/>
    <property type="evidence" value="ECO:0007669"/>
    <property type="project" value="UniProtKB-ARBA"/>
</dbReference>
<evidence type="ECO:0000256" key="3">
    <source>
        <dbReference type="ARBA" id="ARBA00022801"/>
    </source>
</evidence>
<dbReference type="Gene3D" id="3.40.50.1000">
    <property type="entry name" value="HAD superfamily/HAD-like"/>
    <property type="match status" value="1"/>
</dbReference>
<sequence length="228" mass="26696">MIRAVLFDLDGTLLDRDESVKKFIVNQYERLSNFLGHIPREKYMTRFIELDRRGYVWKDKVYQQLVEEFDIVGIDWENLLQDYISEFKHHCVPFPNLHSMLEELKKNDFVLGMITNGFGQFQMDNIRALGIEKYFDAILVSETEGIKKPDTAIFERALKRLRVTAGESVFIGDHPENDVMASQYVGMKGIWKKDVQWDAFETDFVVDDLEELPTMIKNLGRLVRSKTS</sequence>
<dbReference type="InterPro" id="IPR023214">
    <property type="entry name" value="HAD_sf"/>
</dbReference>
<accession>A0A544T0K5</accession>